<keyword evidence="1" id="KW-0812">Transmembrane</keyword>
<keyword evidence="1" id="KW-1133">Transmembrane helix</keyword>
<dbReference type="RefSeq" id="WP_147134553.1">
    <property type="nucleotide sequence ID" value="NZ_BJXA01000030.1"/>
</dbReference>
<dbReference type="EMBL" id="BJXA01000030">
    <property type="protein sequence ID" value="GEM39966.1"/>
    <property type="molecule type" value="Genomic_DNA"/>
</dbReference>
<accession>A0A511MJ63</accession>
<protein>
    <submittedName>
        <fullName evidence="2">Uncharacterized protein</fullName>
    </submittedName>
</protein>
<feature type="transmembrane region" description="Helical" evidence="1">
    <location>
        <begin position="72"/>
        <end position="92"/>
    </location>
</feature>
<comment type="caution">
    <text evidence="2">The sequence shown here is derived from an EMBL/GenBank/DDBJ whole genome shotgun (WGS) entry which is preliminary data.</text>
</comment>
<keyword evidence="3" id="KW-1185">Reference proteome</keyword>
<organism evidence="2 3">
    <name type="scientific">Nocardia ninae NBRC 108245</name>
    <dbReference type="NCBI Taxonomy" id="1210091"/>
    <lineage>
        <taxon>Bacteria</taxon>
        <taxon>Bacillati</taxon>
        <taxon>Actinomycetota</taxon>
        <taxon>Actinomycetes</taxon>
        <taxon>Mycobacteriales</taxon>
        <taxon>Nocardiaceae</taxon>
        <taxon>Nocardia</taxon>
    </lineage>
</organism>
<evidence type="ECO:0000256" key="1">
    <source>
        <dbReference type="SAM" id="Phobius"/>
    </source>
</evidence>
<name>A0A511MJ63_9NOCA</name>
<sequence length="107" mass="11541">MQLAKLRIASDHVGRTDATADELAAEISVLTTRKWENLQVGALLVLLTLLIGAFATVGELFEPGQTPLWVNILPWIFAAFTFAAIWGIGVVLELSQRRLGSKPPTGG</sequence>
<evidence type="ECO:0000313" key="2">
    <source>
        <dbReference type="EMBL" id="GEM39966.1"/>
    </source>
</evidence>
<reference evidence="2 3" key="1">
    <citation type="submission" date="2019-07" db="EMBL/GenBank/DDBJ databases">
        <title>Whole genome shotgun sequence of Nocardia ninae NBRC 108245.</title>
        <authorList>
            <person name="Hosoyama A."/>
            <person name="Uohara A."/>
            <person name="Ohji S."/>
            <person name="Ichikawa N."/>
        </authorList>
    </citation>
    <scope>NUCLEOTIDE SEQUENCE [LARGE SCALE GENOMIC DNA]</scope>
    <source>
        <strain evidence="2 3">NBRC 108245</strain>
    </source>
</reference>
<keyword evidence="1" id="KW-0472">Membrane</keyword>
<dbReference type="AlphaFoldDB" id="A0A511MJ63"/>
<proteinExistence type="predicted"/>
<evidence type="ECO:0000313" key="3">
    <source>
        <dbReference type="Proteomes" id="UP000321424"/>
    </source>
</evidence>
<gene>
    <name evidence="2" type="ORF">NN4_44850</name>
</gene>
<dbReference type="Proteomes" id="UP000321424">
    <property type="component" value="Unassembled WGS sequence"/>
</dbReference>
<feature type="transmembrane region" description="Helical" evidence="1">
    <location>
        <begin position="40"/>
        <end position="60"/>
    </location>
</feature>